<dbReference type="PANTHER" id="PTHR18895">
    <property type="entry name" value="HEMK METHYLTRANSFERASE"/>
    <property type="match status" value="1"/>
</dbReference>
<comment type="catalytic activity">
    <reaction evidence="5">
        <text>L-glutaminyl-[peptide chain release factor] + S-adenosyl-L-methionine = N(5)-methyl-L-glutaminyl-[peptide chain release factor] + S-adenosyl-L-homocysteine + H(+)</text>
        <dbReference type="Rhea" id="RHEA:42896"/>
        <dbReference type="Rhea" id="RHEA-COMP:10271"/>
        <dbReference type="Rhea" id="RHEA-COMP:10272"/>
        <dbReference type="ChEBI" id="CHEBI:15378"/>
        <dbReference type="ChEBI" id="CHEBI:30011"/>
        <dbReference type="ChEBI" id="CHEBI:57856"/>
        <dbReference type="ChEBI" id="CHEBI:59789"/>
        <dbReference type="ChEBI" id="CHEBI:61891"/>
        <dbReference type="EC" id="2.1.1.297"/>
    </reaction>
</comment>
<dbReference type="Gene3D" id="3.40.50.150">
    <property type="entry name" value="Vaccinia Virus protein VP39"/>
    <property type="match status" value="1"/>
</dbReference>
<sequence length="246" mass="27400">MTTKRKLTPYEQNHLRKWAPKIDSDAIGDQPVEYTTGHVEFLGLDFLVTPDTLIPRLESEQMVTDALQFIDDHDLAHPTIADIGTGSGCLGISLAVKLAKRQIPYSIFLSDISLKALKVADLNAQRLLHSPENLFFLESNLLENFPKIQFDLILANLPYIPSKNIAGLDPSVKDFEPKIALDGGPKGNLFINALLDKIPHFLKKGGLAILEIDDTHDLKSFSFPKGISARITNDCFHKPRFLMVTL</sequence>
<dbReference type="GO" id="GO:0102559">
    <property type="term" value="F:peptide chain release factor N(5)-glutamine methyltransferase activity"/>
    <property type="evidence" value="ECO:0007669"/>
    <property type="project" value="UniProtKB-EC"/>
</dbReference>
<dbReference type="InterPro" id="IPR007848">
    <property type="entry name" value="Small_mtfrase_dom"/>
</dbReference>
<dbReference type="GO" id="GO:0032259">
    <property type="term" value="P:methylation"/>
    <property type="evidence" value="ECO:0007669"/>
    <property type="project" value="UniProtKB-KW"/>
</dbReference>
<evidence type="ECO:0000313" key="8">
    <source>
        <dbReference type="Proteomes" id="UP000033854"/>
    </source>
</evidence>
<dbReference type="PANTHER" id="PTHR18895:SF74">
    <property type="entry name" value="MTRF1L RELEASE FACTOR GLUTAMINE METHYLTRANSFERASE"/>
    <property type="match status" value="1"/>
</dbReference>
<evidence type="ECO:0000256" key="5">
    <source>
        <dbReference type="ARBA" id="ARBA00048391"/>
    </source>
</evidence>
<dbReference type="InterPro" id="IPR004556">
    <property type="entry name" value="HemK-like"/>
</dbReference>
<accession>A0A0G0Z2E0</accession>
<dbReference type="NCBIfam" id="TIGR00536">
    <property type="entry name" value="hemK_fam"/>
    <property type="match status" value="1"/>
</dbReference>
<organism evidence="7 8">
    <name type="scientific">Candidatus Collierbacteria bacterium GW2011_GWA2_42_17</name>
    <dbReference type="NCBI Taxonomy" id="1618378"/>
    <lineage>
        <taxon>Bacteria</taxon>
        <taxon>Candidatus Collieribacteriota</taxon>
    </lineage>
</organism>
<comment type="caution">
    <text evidence="7">The sequence shown here is derived from an EMBL/GenBank/DDBJ whole genome shotgun (WGS) entry which is preliminary data.</text>
</comment>
<evidence type="ECO:0000256" key="3">
    <source>
        <dbReference type="ARBA" id="ARBA00022679"/>
    </source>
</evidence>
<proteinExistence type="predicted"/>
<dbReference type="EC" id="2.1.1.297" evidence="1"/>
<dbReference type="AlphaFoldDB" id="A0A0G0Z2E0"/>
<keyword evidence="3 7" id="KW-0808">Transferase</keyword>
<dbReference type="InterPro" id="IPR029063">
    <property type="entry name" value="SAM-dependent_MTases_sf"/>
</dbReference>
<dbReference type="InterPro" id="IPR050320">
    <property type="entry name" value="N5-glutamine_MTase"/>
</dbReference>
<evidence type="ECO:0000256" key="4">
    <source>
        <dbReference type="ARBA" id="ARBA00022691"/>
    </source>
</evidence>
<dbReference type="PATRIC" id="fig|1618378.3.peg.558"/>
<name>A0A0G0Z2E0_9BACT</name>
<dbReference type="EMBL" id="LCDA01000004">
    <property type="protein sequence ID" value="KKS42949.1"/>
    <property type="molecule type" value="Genomic_DNA"/>
</dbReference>
<feature type="domain" description="Methyltransferase small" evidence="6">
    <location>
        <begin position="77"/>
        <end position="159"/>
    </location>
</feature>
<evidence type="ECO:0000256" key="1">
    <source>
        <dbReference type="ARBA" id="ARBA00012771"/>
    </source>
</evidence>
<protein>
    <recommendedName>
        <fullName evidence="1">peptide chain release factor N(5)-glutamine methyltransferase</fullName>
        <ecNumber evidence="1">2.1.1.297</ecNumber>
    </recommendedName>
</protein>
<dbReference type="SUPFAM" id="SSF53335">
    <property type="entry name" value="S-adenosyl-L-methionine-dependent methyltransferases"/>
    <property type="match status" value="1"/>
</dbReference>
<evidence type="ECO:0000256" key="2">
    <source>
        <dbReference type="ARBA" id="ARBA00022603"/>
    </source>
</evidence>
<dbReference type="Pfam" id="PF05175">
    <property type="entry name" value="MTS"/>
    <property type="match status" value="1"/>
</dbReference>
<gene>
    <name evidence="7" type="ORF">UV06_C0004G0084</name>
</gene>
<evidence type="ECO:0000313" key="7">
    <source>
        <dbReference type="EMBL" id="KKS42949.1"/>
    </source>
</evidence>
<reference evidence="7 8" key="1">
    <citation type="journal article" date="2015" name="Nature">
        <title>rRNA introns, odd ribosomes, and small enigmatic genomes across a large radiation of phyla.</title>
        <authorList>
            <person name="Brown C.T."/>
            <person name="Hug L.A."/>
            <person name="Thomas B.C."/>
            <person name="Sharon I."/>
            <person name="Castelle C.J."/>
            <person name="Singh A."/>
            <person name="Wilkins M.J."/>
            <person name="Williams K.H."/>
            <person name="Banfield J.F."/>
        </authorList>
    </citation>
    <scope>NUCLEOTIDE SEQUENCE [LARGE SCALE GENOMIC DNA]</scope>
</reference>
<evidence type="ECO:0000259" key="6">
    <source>
        <dbReference type="Pfam" id="PF05175"/>
    </source>
</evidence>
<dbReference type="Proteomes" id="UP000033854">
    <property type="component" value="Unassembled WGS sequence"/>
</dbReference>
<keyword evidence="2 7" id="KW-0489">Methyltransferase</keyword>
<keyword evidence="4" id="KW-0949">S-adenosyl-L-methionine</keyword>
<dbReference type="CDD" id="cd02440">
    <property type="entry name" value="AdoMet_MTases"/>
    <property type="match status" value="1"/>
</dbReference>